<dbReference type="GO" id="GO:0016829">
    <property type="term" value="F:lyase activity"/>
    <property type="evidence" value="ECO:0007669"/>
    <property type="project" value="UniProtKB-KW"/>
</dbReference>
<dbReference type="InterPro" id="IPR001106">
    <property type="entry name" value="Aromatic_Lyase"/>
</dbReference>
<dbReference type="Pfam" id="PF00221">
    <property type="entry name" value="Lyase_aromatic"/>
    <property type="match status" value="1"/>
</dbReference>
<name>A0ABV9KBM4_9RHOB</name>
<dbReference type="Proteomes" id="UP001595973">
    <property type="component" value="Unassembled WGS sequence"/>
</dbReference>
<evidence type="ECO:0000313" key="1">
    <source>
        <dbReference type="EMBL" id="MFC4667041.1"/>
    </source>
</evidence>
<accession>A0ABV9KBM4</accession>
<protein>
    <submittedName>
        <fullName evidence="1">Aromatic amino acid lyase</fullName>
    </submittedName>
</protein>
<evidence type="ECO:0000313" key="2">
    <source>
        <dbReference type="Proteomes" id="UP001595973"/>
    </source>
</evidence>
<dbReference type="EMBL" id="JBHSGI010000002">
    <property type="protein sequence ID" value="MFC4667041.1"/>
    <property type="molecule type" value="Genomic_DNA"/>
</dbReference>
<dbReference type="Gene3D" id="1.20.200.10">
    <property type="entry name" value="Fumarase/aspartase (Central domain)"/>
    <property type="match status" value="1"/>
</dbReference>
<dbReference type="Gene3D" id="1.10.275.10">
    <property type="entry name" value="Fumarase/aspartase (N-terminal domain)"/>
    <property type="match status" value="1"/>
</dbReference>
<gene>
    <name evidence="1" type="ORF">ACFO5X_00620</name>
</gene>
<keyword evidence="1" id="KW-0456">Lyase</keyword>
<reference evidence="2" key="1">
    <citation type="journal article" date="2019" name="Int. J. Syst. Evol. Microbiol.">
        <title>The Global Catalogue of Microorganisms (GCM) 10K type strain sequencing project: providing services to taxonomists for standard genome sequencing and annotation.</title>
        <authorList>
            <consortium name="The Broad Institute Genomics Platform"/>
            <consortium name="The Broad Institute Genome Sequencing Center for Infectious Disease"/>
            <person name="Wu L."/>
            <person name="Ma J."/>
        </authorList>
    </citation>
    <scope>NUCLEOTIDE SEQUENCE [LARGE SCALE GENOMIC DNA]</scope>
    <source>
        <strain evidence="2">CGMCC 4.7283</strain>
    </source>
</reference>
<dbReference type="PANTHER" id="PTHR10362">
    <property type="entry name" value="HISTIDINE AMMONIA-LYASE"/>
    <property type="match status" value="1"/>
</dbReference>
<comment type="caution">
    <text evidence="1">The sequence shown here is derived from an EMBL/GenBank/DDBJ whole genome shotgun (WGS) entry which is preliminary data.</text>
</comment>
<dbReference type="CDD" id="cd00332">
    <property type="entry name" value="PAL-HAL"/>
    <property type="match status" value="1"/>
</dbReference>
<organism evidence="1 2">
    <name type="scientific">Seohaeicola nanhaiensis</name>
    <dbReference type="NCBI Taxonomy" id="1387282"/>
    <lineage>
        <taxon>Bacteria</taxon>
        <taxon>Pseudomonadati</taxon>
        <taxon>Pseudomonadota</taxon>
        <taxon>Alphaproteobacteria</taxon>
        <taxon>Rhodobacterales</taxon>
        <taxon>Roseobacteraceae</taxon>
        <taxon>Seohaeicola</taxon>
    </lineage>
</organism>
<dbReference type="InterPro" id="IPR008948">
    <property type="entry name" value="L-Aspartase-like"/>
</dbReference>
<proteinExistence type="predicted"/>
<dbReference type="RefSeq" id="WP_380714915.1">
    <property type="nucleotide sequence ID" value="NZ_JBHSGI010000002.1"/>
</dbReference>
<dbReference type="SUPFAM" id="SSF48557">
    <property type="entry name" value="L-aspartase-like"/>
    <property type="match status" value="1"/>
</dbReference>
<dbReference type="InterPro" id="IPR024083">
    <property type="entry name" value="Fumarase/histidase_N"/>
</dbReference>
<sequence length="480" mass="49602">MRLGSRATLAEFSALDALDVPKAVRDRLLADRAIVDAAAEGDAPVYGLNTGLGANLGHRIAPGDIARFQRQLLEGRAVAVGPPLPEPTGRAVLLARLVSIRGSGISLEMFDHLLAVYASGLSPVVPAFGSIGAGDLTQNAVWALALLGTGRMWCAGEMVGAGEALASVGLVVPDLRPKDAMALINHGGLSSALSSQALQASAEALAMGRAAALLSYAGYDANRDIFAPEVNALRPAPGQGETAAWFAERLTGAQTPRRVQEALSFRTVAPVLGAALDAQTRATAIWSDEVNGLSDSPAVLGRDAMRSTPNFHGPALALALESVALANAMTANGALHRCQRMMNPDLSGLPRYLSPEGGASAGMVPAQKTAAALLSEIRRHAMPVTLDPAPVSDAVEDMAPMTPQAARKLSEQAEPLRLLAGYEALVACQAIDLRGQEPPPAVAALHRAVRAQIPPLGPDRPLGGAIETAAQVLTETAEPL</sequence>
<keyword evidence="2" id="KW-1185">Reference proteome</keyword>